<keyword evidence="2" id="KW-0812">Transmembrane</keyword>
<dbReference type="InterPro" id="IPR002035">
    <property type="entry name" value="VWF_A"/>
</dbReference>
<comment type="caution">
    <text evidence="4">The sequence shown here is derived from an EMBL/GenBank/DDBJ whole genome shotgun (WGS) entry which is preliminary data.</text>
</comment>
<keyword evidence="5" id="KW-1185">Reference proteome</keyword>
<dbReference type="CDD" id="cd00198">
    <property type="entry name" value="vWFA"/>
    <property type="match status" value="1"/>
</dbReference>
<evidence type="ECO:0000313" key="5">
    <source>
        <dbReference type="Proteomes" id="UP000249522"/>
    </source>
</evidence>
<accession>A0A2W1LMX4</accession>
<dbReference type="Pfam" id="PF00092">
    <property type="entry name" value="VWA"/>
    <property type="match status" value="1"/>
</dbReference>
<dbReference type="PROSITE" id="PS50234">
    <property type="entry name" value="VWFA"/>
    <property type="match status" value="1"/>
</dbReference>
<feature type="transmembrane region" description="Helical" evidence="2">
    <location>
        <begin position="37"/>
        <end position="57"/>
    </location>
</feature>
<dbReference type="RefSeq" id="WP_111146233.1">
    <property type="nucleotide sequence ID" value="NZ_QKRB01000041.1"/>
</dbReference>
<dbReference type="PANTHER" id="PTHR37947">
    <property type="entry name" value="BLL2462 PROTEIN"/>
    <property type="match status" value="1"/>
</dbReference>
<keyword evidence="2" id="KW-1133">Transmembrane helix</keyword>
<feature type="compositionally biased region" description="Basic and acidic residues" evidence="1">
    <location>
        <begin position="901"/>
        <end position="917"/>
    </location>
</feature>
<protein>
    <recommendedName>
        <fullName evidence="3">VWFA domain-containing protein</fullName>
    </recommendedName>
</protein>
<dbReference type="Gene3D" id="3.40.50.880">
    <property type="match status" value="2"/>
</dbReference>
<dbReference type="Proteomes" id="UP000249522">
    <property type="component" value="Unassembled WGS sequence"/>
</dbReference>
<dbReference type="AlphaFoldDB" id="A0A2W1LMX4"/>
<feature type="compositionally biased region" description="Basic and acidic residues" evidence="1">
    <location>
        <begin position="938"/>
        <end position="971"/>
    </location>
</feature>
<feature type="transmembrane region" description="Helical" evidence="2">
    <location>
        <begin position="6"/>
        <end position="25"/>
    </location>
</feature>
<feature type="domain" description="VWFA" evidence="3">
    <location>
        <begin position="406"/>
        <end position="571"/>
    </location>
</feature>
<evidence type="ECO:0000256" key="2">
    <source>
        <dbReference type="SAM" id="Phobius"/>
    </source>
</evidence>
<dbReference type="SUPFAM" id="SSF53300">
    <property type="entry name" value="vWA-like"/>
    <property type="match status" value="2"/>
</dbReference>
<dbReference type="SMART" id="SM00327">
    <property type="entry name" value="VWA"/>
    <property type="match status" value="2"/>
</dbReference>
<sequence>MGVQFDQPLALLLFIPAAVFIYWTIWSAQRLTGFRKAAAVVIRSLIVILLIMVTAGMRPYAEYEHRDIVFVSDRSASMQAGTALGEWIVSALETKDPADRAAVVSYGLQAMVERTLSAEPASTFPFRAAVNDSFSHAASGLQLGASLLQGGGRLILLSDGEDNVGDLLKQGKRLAEQGIIVDVVTYPAAERMDAAVDSLTVPASLKLGEKFTLEITVQSTISGEAELRLYEDNREKAVETVVLERGENRFALQSVATEPGIHRYRAEINAAEDEQAANNAAYAFSRVDGPPKVLIVEGQSGSSANITQALKASLIPYELILPEQLPAELADYAGYDSIILHNVPATRIAGGPMKHLETAVRDYGIGLMMLGGEDSYGLGGYFKTPVERALPVHMELQGRRQLPSLALILVIDKSGSMQGGNMELAKEAALRTVELMRDQDTVGVVAFDGSPWWVIEPVKLTERDAVNNAIQGIQADGGTEIYPAVSTALNRMLDVEAERKHIILLTDGQSAGNSGYQKLTNTMVEEQITMSTVAVGDGSDTALLSRLAEQAKGRYYFTNDQSTIPAIFSREAVMMSRTYIVENRFTPVLGSAGGWRYLFEGGVPAVDAYVATTAKDTAESVLVTPMGDPLLARWQFGSGRSVAWTSDAQGKWAGDWTQWPEFPEVLVQWVKWTFPQFTSDPYQISAQQSGQDTMLEFQATGASDSTIPSISSVITDELGSRLVVEPLPAGGGSYTATLPAAAPGVYMAQIREHTEDTVAGSPDDDDKAQEFESAVTTGFVVPYSPEYKLTPEDGIARLKQLAELTGGRVLAADRPEEAFGIPAESSREWLDISRLLLLASLILWLLDIAVRRLSLPWDRIGAWFALLFRRQGRLAREGPAAGTDVLARLQNSKSRSVRLPGRTEEHGRTTEAQRDTVRQQSGLHKTAQAGMPNPNPEPKSEPKSKLKPEFKPEPKPKRDSTADEPSADDKSGSSTMNRLLAAKKRGRP</sequence>
<evidence type="ECO:0000259" key="3">
    <source>
        <dbReference type="PROSITE" id="PS50234"/>
    </source>
</evidence>
<name>A0A2W1LMX4_9BACL</name>
<evidence type="ECO:0000313" key="4">
    <source>
        <dbReference type="EMBL" id="PZD96235.1"/>
    </source>
</evidence>
<proteinExistence type="predicted"/>
<dbReference type="InterPro" id="IPR036465">
    <property type="entry name" value="vWFA_dom_sf"/>
</dbReference>
<dbReference type="InterPro" id="IPR029062">
    <property type="entry name" value="Class_I_gatase-like"/>
</dbReference>
<feature type="region of interest" description="Disordered" evidence="1">
    <location>
        <begin position="891"/>
        <end position="988"/>
    </location>
</feature>
<keyword evidence="2" id="KW-0472">Membrane</keyword>
<evidence type="ECO:0000256" key="1">
    <source>
        <dbReference type="SAM" id="MobiDB-lite"/>
    </source>
</evidence>
<dbReference type="SUPFAM" id="SSF52317">
    <property type="entry name" value="Class I glutamine amidotransferase-like"/>
    <property type="match status" value="1"/>
</dbReference>
<dbReference type="OrthoDB" id="9781333at2"/>
<reference evidence="4 5" key="1">
    <citation type="submission" date="2018-06" db="EMBL/GenBank/DDBJ databases">
        <title>Paenibacillus imtechensis sp. nov.</title>
        <authorList>
            <person name="Pinnaka A.K."/>
            <person name="Singh H."/>
            <person name="Kaur M."/>
        </authorList>
    </citation>
    <scope>NUCLEOTIDE SEQUENCE [LARGE SCALE GENOMIC DNA]</scope>
    <source>
        <strain evidence="4 5">SMB1</strain>
    </source>
</reference>
<organism evidence="4 5">
    <name type="scientific">Paenibacillus sambharensis</name>
    <dbReference type="NCBI Taxonomy" id="1803190"/>
    <lineage>
        <taxon>Bacteria</taxon>
        <taxon>Bacillati</taxon>
        <taxon>Bacillota</taxon>
        <taxon>Bacilli</taxon>
        <taxon>Bacillales</taxon>
        <taxon>Paenibacillaceae</taxon>
        <taxon>Paenibacillus</taxon>
    </lineage>
</organism>
<dbReference type="Gene3D" id="3.40.50.410">
    <property type="entry name" value="von Willebrand factor, type A domain"/>
    <property type="match status" value="1"/>
</dbReference>
<dbReference type="EMBL" id="QKRB01000041">
    <property type="protein sequence ID" value="PZD96235.1"/>
    <property type="molecule type" value="Genomic_DNA"/>
</dbReference>
<dbReference type="PANTHER" id="PTHR37947:SF2">
    <property type="entry name" value="VON WILLEBRAND FACTOR TYPE A"/>
    <property type="match status" value="1"/>
</dbReference>
<gene>
    <name evidence="4" type="ORF">DNH61_08490</name>
</gene>